<evidence type="ECO:0000256" key="2">
    <source>
        <dbReference type="ARBA" id="ARBA00022475"/>
    </source>
</evidence>
<dbReference type="Proteomes" id="UP000483379">
    <property type="component" value="Unassembled WGS sequence"/>
</dbReference>
<sequence length="169" mass="18823">MLAIAGLYAAIWLGIHFGAGYVAHRLPAGILESLPLVSRCYGWEASGRVYERAGIRRWKDHLPEAGAFFAGGFSKRRLGGQDPAYLQRFALETTRAECSHWLTWAMALSFFAWNPWEVGVVMLIYGAIVNAPCILVQRYNRARLLRAMRALARRAHRDGASLPANAVAH</sequence>
<evidence type="ECO:0000256" key="6">
    <source>
        <dbReference type="ARBA" id="ARBA00022989"/>
    </source>
</evidence>
<keyword evidence="8" id="KW-0012">Acyltransferase</keyword>
<keyword evidence="3" id="KW-0808">Transferase</keyword>
<dbReference type="GO" id="GO:0005886">
    <property type="term" value="C:plasma membrane"/>
    <property type="evidence" value="ECO:0007669"/>
    <property type="project" value="UniProtKB-SubCell"/>
</dbReference>
<evidence type="ECO:0000256" key="10">
    <source>
        <dbReference type="ARBA" id="ARBA00023603"/>
    </source>
</evidence>
<dbReference type="InterPro" id="IPR044021">
    <property type="entry name" value="CrtO"/>
</dbReference>
<comment type="caution">
    <text evidence="14">The sequence shown here is derived from an EMBL/GenBank/DDBJ whole genome shotgun (WGS) entry which is preliminary data.</text>
</comment>
<keyword evidence="4 13" id="KW-0812">Transmembrane</keyword>
<dbReference type="Pfam" id="PF18927">
    <property type="entry name" value="CrtO"/>
    <property type="match status" value="1"/>
</dbReference>
<name>A0A6M0K1P4_9GAMM</name>
<keyword evidence="7 13" id="KW-0472">Membrane</keyword>
<evidence type="ECO:0000256" key="8">
    <source>
        <dbReference type="ARBA" id="ARBA00023315"/>
    </source>
</evidence>
<evidence type="ECO:0000256" key="9">
    <source>
        <dbReference type="ARBA" id="ARBA00023588"/>
    </source>
</evidence>
<proteinExistence type="inferred from homology"/>
<comment type="pathway">
    <text evidence="9">Carotenoid biosynthesis; staphyloxanthin biosynthesis; staphyloxanthin from farnesyl diphosphate: step 5/5.</text>
</comment>
<evidence type="ECO:0000256" key="13">
    <source>
        <dbReference type="SAM" id="Phobius"/>
    </source>
</evidence>
<keyword evidence="5" id="KW-0732">Signal</keyword>
<comment type="function">
    <text evidence="12">Catalyzes the acylation of glycosyl-4,4'-diaponeurosporenoate, i.e. the esterification of glucose at the C6'' position with the carboxyl group of the C(15) fatty acid 12-methyltetradecanoic acid, to yield staphyloxanthin. This is the last step in the biosynthesis of this orange pigment, present in most staphylococci strains.</text>
</comment>
<evidence type="ECO:0000313" key="14">
    <source>
        <dbReference type="EMBL" id="NEV63678.1"/>
    </source>
</evidence>
<gene>
    <name evidence="14" type="ORF">G3446_17575</name>
</gene>
<comment type="similarity">
    <text evidence="10">Belongs to the acyltransferase CrtO family.</text>
</comment>
<dbReference type="GO" id="GO:0016746">
    <property type="term" value="F:acyltransferase activity"/>
    <property type="evidence" value="ECO:0007669"/>
    <property type="project" value="UniProtKB-KW"/>
</dbReference>
<protein>
    <recommendedName>
        <fullName evidence="11">Glycosyl-4,4'-diaponeurosporenoate acyltransferase</fullName>
    </recommendedName>
</protein>
<dbReference type="EMBL" id="JAAIJQ010000058">
    <property type="protein sequence ID" value="NEV63678.1"/>
    <property type="molecule type" value="Genomic_DNA"/>
</dbReference>
<dbReference type="AlphaFoldDB" id="A0A6M0K1P4"/>
<organism evidence="14 15">
    <name type="scientific">Thiorhodococcus minor</name>
    <dbReference type="NCBI Taxonomy" id="57489"/>
    <lineage>
        <taxon>Bacteria</taxon>
        <taxon>Pseudomonadati</taxon>
        <taxon>Pseudomonadota</taxon>
        <taxon>Gammaproteobacteria</taxon>
        <taxon>Chromatiales</taxon>
        <taxon>Chromatiaceae</taxon>
        <taxon>Thiorhodococcus</taxon>
    </lineage>
</organism>
<feature type="transmembrane region" description="Helical" evidence="13">
    <location>
        <begin position="118"/>
        <end position="139"/>
    </location>
</feature>
<dbReference type="UniPathway" id="UPA00029">
    <property type="reaction ID" value="UER00560"/>
</dbReference>
<evidence type="ECO:0000256" key="7">
    <source>
        <dbReference type="ARBA" id="ARBA00023136"/>
    </source>
</evidence>
<dbReference type="RefSeq" id="WP_164454141.1">
    <property type="nucleotide sequence ID" value="NZ_JAAIJQ010000058.1"/>
</dbReference>
<evidence type="ECO:0000256" key="4">
    <source>
        <dbReference type="ARBA" id="ARBA00022692"/>
    </source>
</evidence>
<evidence type="ECO:0000313" key="15">
    <source>
        <dbReference type="Proteomes" id="UP000483379"/>
    </source>
</evidence>
<evidence type="ECO:0000256" key="1">
    <source>
        <dbReference type="ARBA" id="ARBA00004162"/>
    </source>
</evidence>
<evidence type="ECO:0000256" key="3">
    <source>
        <dbReference type="ARBA" id="ARBA00022679"/>
    </source>
</evidence>
<evidence type="ECO:0000256" key="5">
    <source>
        <dbReference type="ARBA" id="ARBA00022729"/>
    </source>
</evidence>
<reference evidence="14 15" key="1">
    <citation type="submission" date="2020-02" db="EMBL/GenBank/DDBJ databases">
        <title>Genome sequences of Thiorhodococcus mannitoliphagus and Thiorhodococcus minor, purple sulfur photosynthetic bacteria in the gammaproteobacterial family, Chromatiaceae.</title>
        <authorList>
            <person name="Aviles F.A."/>
            <person name="Meyer T.E."/>
            <person name="Kyndt J.A."/>
        </authorList>
    </citation>
    <scope>NUCLEOTIDE SEQUENCE [LARGE SCALE GENOMIC DNA]</scope>
    <source>
        <strain evidence="14 15">DSM 11518</strain>
    </source>
</reference>
<keyword evidence="6 13" id="KW-1133">Transmembrane helix</keyword>
<comment type="subcellular location">
    <subcellularLocation>
        <location evidence="1">Cell membrane</location>
        <topology evidence="1">Single-pass membrane protein</topology>
    </subcellularLocation>
</comment>
<keyword evidence="15" id="KW-1185">Reference proteome</keyword>
<accession>A0A6M0K1P4</accession>
<keyword evidence="2" id="KW-1003">Cell membrane</keyword>
<evidence type="ECO:0000256" key="11">
    <source>
        <dbReference type="ARBA" id="ARBA00023667"/>
    </source>
</evidence>
<evidence type="ECO:0000256" key="12">
    <source>
        <dbReference type="ARBA" id="ARBA00025324"/>
    </source>
</evidence>